<accession>A0A1F5GZD3</accession>
<reference evidence="1 2" key="1">
    <citation type="journal article" date="2016" name="Nat. Commun.">
        <title>Thousands of microbial genomes shed light on interconnected biogeochemical processes in an aquifer system.</title>
        <authorList>
            <person name="Anantharaman K."/>
            <person name="Brown C.T."/>
            <person name="Hug L.A."/>
            <person name="Sharon I."/>
            <person name="Castelle C.J."/>
            <person name="Probst A.J."/>
            <person name="Thomas B.C."/>
            <person name="Singh A."/>
            <person name="Wilkins M.J."/>
            <person name="Karaoz U."/>
            <person name="Brodie E.L."/>
            <person name="Williams K.H."/>
            <person name="Hubbard S.S."/>
            <person name="Banfield J.F."/>
        </authorList>
    </citation>
    <scope>NUCLEOTIDE SEQUENCE [LARGE SCALE GENOMIC DNA]</scope>
</reference>
<proteinExistence type="predicted"/>
<protein>
    <submittedName>
        <fullName evidence="1">Uncharacterized protein</fullName>
    </submittedName>
</protein>
<evidence type="ECO:0000313" key="1">
    <source>
        <dbReference type="EMBL" id="OGD97179.1"/>
    </source>
</evidence>
<dbReference type="AlphaFoldDB" id="A0A1F5GZD3"/>
<gene>
    <name evidence="1" type="ORF">A3A49_02225</name>
</gene>
<evidence type="ECO:0000313" key="2">
    <source>
        <dbReference type="Proteomes" id="UP000176740"/>
    </source>
</evidence>
<comment type="caution">
    <text evidence="1">The sequence shown here is derived from an EMBL/GenBank/DDBJ whole genome shotgun (WGS) entry which is preliminary data.</text>
</comment>
<dbReference type="EMBL" id="MFBO01000036">
    <property type="protein sequence ID" value="OGD97179.1"/>
    <property type="molecule type" value="Genomic_DNA"/>
</dbReference>
<dbReference type="Proteomes" id="UP000176740">
    <property type="component" value="Unassembled WGS sequence"/>
</dbReference>
<name>A0A1F5GZD3_9BACT</name>
<dbReference type="STRING" id="1797725.A3A49_02225"/>
<organism evidence="1 2">
    <name type="scientific">Candidatus Curtissbacteria bacterium RIFCSPLOWO2_01_FULL_38_11b</name>
    <dbReference type="NCBI Taxonomy" id="1797725"/>
    <lineage>
        <taxon>Bacteria</taxon>
        <taxon>Candidatus Curtissiibacteriota</taxon>
    </lineage>
</organism>
<sequence>MTSENLIDLNQPELLIPRFEGDIRPFVYKDKTIPIHKGKTLWDFEHDGQQYQIPVFSIWDYESHEEIAGLIAQGKVCAMYMWGTYGTGLLINSPEWPTPAGWGVKVLKANIKQGRPENMPFVPFMYPDDMIDFWDIDRLHKNYRHLQWAGSRHKLYESGPVHIIVPTKKRNPHIDVSLIMANDYTTSYFYMPHPAWERVVKILRKEIKHAIFAGGSLNFHGELPAFKTGQLYKEIAQKSDWLKSIGLIVVCEFSEIFDIDRGQLQIRLAQKGSDGVCEEARRGARSRYTWSQDTGYPVKDAAEGVREASSLKPYARFNDLVVDANVTDSKEAMRQYDLFAA</sequence>